<organism evidence="1 2">
    <name type="scientific">Entomophthora muscae</name>
    <dbReference type="NCBI Taxonomy" id="34485"/>
    <lineage>
        <taxon>Eukaryota</taxon>
        <taxon>Fungi</taxon>
        <taxon>Fungi incertae sedis</taxon>
        <taxon>Zoopagomycota</taxon>
        <taxon>Entomophthoromycotina</taxon>
        <taxon>Entomophthoromycetes</taxon>
        <taxon>Entomophthorales</taxon>
        <taxon>Entomophthoraceae</taxon>
        <taxon>Entomophthora</taxon>
    </lineage>
</organism>
<keyword evidence="2" id="KW-1185">Reference proteome</keyword>
<sequence length="65" mass="7865">MHACLVFFEENKHFVSLKYLNELYTHAYRLQLIKQFEEASRVLQHYTVLLFSLILGKYTTEYFEG</sequence>
<dbReference type="EMBL" id="QTSX02007104">
    <property type="protein sequence ID" value="KAJ9051703.1"/>
    <property type="molecule type" value="Genomic_DNA"/>
</dbReference>
<evidence type="ECO:0000313" key="2">
    <source>
        <dbReference type="Proteomes" id="UP001165960"/>
    </source>
</evidence>
<dbReference type="Proteomes" id="UP001165960">
    <property type="component" value="Unassembled WGS sequence"/>
</dbReference>
<name>A0ACC2RNL7_9FUNG</name>
<comment type="caution">
    <text evidence="1">The sequence shown here is derived from an EMBL/GenBank/DDBJ whole genome shotgun (WGS) entry which is preliminary data.</text>
</comment>
<gene>
    <name evidence="1" type="ORF">DSO57_1001969</name>
</gene>
<proteinExistence type="predicted"/>
<accession>A0ACC2RNL7</accession>
<protein>
    <submittedName>
        <fullName evidence="1">Uncharacterized protein</fullName>
    </submittedName>
</protein>
<evidence type="ECO:0000313" key="1">
    <source>
        <dbReference type="EMBL" id="KAJ9051703.1"/>
    </source>
</evidence>
<reference evidence="1" key="1">
    <citation type="submission" date="2022-04" db="EMBL/GenBank/DDBJ databases">
        <title>Genome of the entomopathogenic fungus Entomophthora muscae.</title>
        <authorList>
            <person name="Elya C."/>
            <person name="Lovett B.R."/>
            <person name="Lee E."/>
            <person name="Macias A.M."/>
            <person name="Hajek A.E."/>
            <person name="De Bivort B.L."/>
            <person name="Kasson M.T."/>
            <person name="De Fine Licht H.H."/>
            <person name="Stajich J.E."/>
        </authorList>
    </citation>
    <scope>NUCLEOTIDE SEQUENCE</scope>
    <source>
        <strain evidence="1">Berkeley</strain>
    </source>
</reference>